<dbReference type="PANTHER" id="PTHR47894:SF1">
    <property type="entry name" value="HTH-TYPE TRANSCRIPTIONAL REGULATOR VQSM"/>
    <property type="match status" value="1"/>
</dbReference>
<dbReference type="PROSITE" id="PS01124">
    <property type="entry name" value="HTH_ARAC_FAMILY_2"/>
    <property type="match status" value="1"/>
</dbReference>
<dbReference type="InterPro" id="IPR009057">
    <property type="entry name" value="Homeodomain-like_sf"/>
</dbReference>
<dbReference type="SMART" id="SM00342">
    <property type="entry name" value="HTH_ARAC"/>
    <property type="match status" value="1"/>
</dbReference>
<dbReference type="AlphaFoldDB" id="A0A246F6C5"/>
<keyword evidence="1" id="KW-0805">Transcription regulation</keyword>
<dbReference type="STRING" id="46680.GCA_000807755_05863"/>
<dbReference type="eggNOG" id="COG2207">
    <property type="taxonomic scope" value="Bacteria"/>
</dbReference>
<dbReference type="Pfam" id="PF12833">
    <property type="entry name" value="HTH_18"/>
    <property type="match status" value="1"/>
</dbReference>
<dbReference type="InterPro" id="IPR020449">
    <property type="entry name" value="Tscrpt_reg_AraC-type_HTH"/>
</dbReference>
<evidence type="ECO:0000313" key="5">
    <source>
        <dbReference type="EMBL" id="OWP48746.1"/>
    </source>
</evidence>
<comment type="caution">
    <text evidence="5">The sequence shown here is derived from an EMBL/GenBank/DDBJ whole genome shotgun (WGS) entry which is preliminary data.</text>
</comment>
<name>A0A246F6C5_PSENT</name>
<dbReference type="InterPro" id="IPR032687">
    <property type="entry name" value="AraC-type_N"/>
</dbReference>
<evidence type="ECO:0000256" key="3">
    <source>
        <dbReference type="ARBA" id="ARBA00023163"/>
    </source>
</evidence>
<dbReference type="GO" id="GO:0000976">
    <property type="term" value="F:transcription cis-regulatory region binding"/>
    <property type="evidence" value="ECO:0007669"/>
    <property type="project" value="TreeGrafter"/>
</dbReference>
<dbReference type="SUPFAM" id="SSF46689">
    <property type="entry name" value="Homeodomain-like"/>
    <property type="match status" value="1"/>
</dbReference>
<gene>
    <name evidence="5" type="ORF">CEG18_22265</name>
</gene>
<reference evidence="5 6" key="1">
    <citation type="submission" date="2017-06" db="EMBL/GenBank/DDBJ databases">
        <title>Draft genome of Pseudomonas nitroreducens DF05.</title>
        <authorList>
            <person name="Iyer R."/>
        </authorList>
    </citation>
    <scope>NUCLEOTIDE SEQUENCE [LARGE SCALE GENOMIC DNA]</scope>
    <source>
        <strain evidence="5 6">DF05</strain>
    </source>
</reference>
<dbReference type="InterPro" id="IPR018060">
    <property type="entry name" value="HTH_AraC"/>
</dbReference>
<dbReference type="PRINTS" id="PR00032">
    <property type="entry name" value="HTHARAC"/>
</dbReference>
<organism evidence="5 6">
    <name type="scientific">Pseudomonas nitroreducens</name>
    <dbReference type="NCBI Taxonomy" id="46680"/>
    <lineage>
        <taxon>Bacteria</taxon>
        <taxon>Pseudomonadati</taxon>
        <taxon>Pseudomonadota</taxon>
        <taxon>Gammaproteobacteria</taxon>
        <taxon>Pseudomonadales</taxon>
        <taxon>Pseudomonadaceae</taxon>
        <taxon>Pseudomonas</taxon>
    </lineage>
</organism>
<proteinExistence type="predicted"/>
<dbReference type="Gene3D" id="1.10.10.60">
    <property type="entry name" value="Homeodomain-like"/>
    <property type="match status" value="1"/>
</dbReference>
<protein>
    <submittedName>
        <fullName evidence="5">AraC family transcriptional regulator</fullName>
    </submittedName>
</protein>
<dbReference type="Proteomes" id="UP000198145">
    <property type="component" value="Unassembled WGS sequence"/>
</dbReference>
<dbReference type="GO" id="GO:0003700">
    <property type="term" value="F:DNA-binding transcription factor activity"/>
    <property type="evidence" value="ECO:0007669"/>
    <property type="project" value="InterPro"/>
</dbReference>
<dbReference type="RefSeq" id="WP_088420717.1">
    <property type="nucleotide sequence ID" value="NZ_NJBA01000008.1"/>
</dbReference>
<dbReference type="PANTHER" id="PTHR47894">
    <property type="entry name" value="HTH-TYPE TRANSCRIPTIONAL REGULATOR GADX"/>
    <property type="match status" value="1"/>
</dbReference>
<feature type="domain" description="HTH araC/xylS-type" evidence="4">
    <location>
        <begin position="240"/>
        <end position="338"/>
    </location>
</feature>
<dbReference type="Pfam" id="PF12625">
    <property type="entry name" value="Arabinose_bd"/>
    <property type="match status" value="1"/>
</dbReference>
<keyword evidence="2" id="KW-0238">DNA-binding</keyword>
<accession>A0A246F6C5</accession>
<sequence>MEACTHPQHPPSVSASLTQAILLAAVRLGLNRDALLAVSGIRESQLADPDARIDFALQERMWQAIQSDLPHDEPGLAIGRALSPASFSALGYLLQSSTTMGDALESALRYQRLVGEGGQVSIEAQAEIIWVSYRPLNPEPPATRARALALLGFWARQLRALLSDLPLAGCRFMHSQPESLSDYEKAFDCPLQFNAPDYALGLPRALIDAPLPQANPPLRDLLRQHAEGLLAKLPSASVSGRVVALLGEHLTRGEPGRAAVAGELGLSERTLQRRLAEEGSSYQQLLADTRRQLAERYLGEGNLPATDIAALLGYSEPSVFFRAFRHWTGLTPGEYRQQRRQSAG</sequence>
<dbReference type="EMBL" id="NJBA01000008">
    <property type="protein sequence ID" value="OWP48746.1"/>
    <property type="molecule type" value="Genomic_DNA"/>
</dbReference>
<evidence type="ECO:0000256" key="2">
    <source>
        <dbReference type="ARBA" id="ARBA00023125"/>
    </source>
</evidence>
<keyword evidence="3" id="KW-0804">Transcription</keyword>
<evidence type="ECO:0000256" key="1">
    <source>
        <dbReference type="ARBA" id="ARBA00023015"/>
    </source>
</evidence>
<dbReference type="GO" id="GO:0005829">
    <property type="term" value="C:cytosol"/>
    <property type="evidence" value="ECO:0007669"/>
    <property type="project" value="TreeGrafter"/>
</dbReference>
<evidence type="ECO:0000313" key="6">
    <source>
        <dbReference type="Proteomes" id="UP000198145"/>
    </source>
</evidence>
<evidence type="ECO:0000259" key="4">
    <source>
        <dbReference type="PROSITE" id="PS01124"/>
    </source>
</evidence>